<protein>
    <submittedName>
        <fullName evidence="2">Uncharacterized protein</fullName>
    </submittedName>
</protein>
<accession>H3KG57</accession>
<dbReference type="PATRIC" id="fig|762967.3.peg.1363"/>
<keyword evidence="3" id="KW-1185">Reference proteome</keyword>
<feature type="region of interest" description="Disordered" evidence="1">
    <location>
        <begin position="66"/>
        <end position="95"/>
    </location>
</feature>
<dbReference type="EMBL" id="AFBQ01000260">
    <property type="protein sequence ID" value="EHY30894.1"/>
    <property type="molecule type" value="Genomic_DNA"/>
</dbReference>
<proteinExistence type="predicted"/>
<evidence type="ECO:0000313" key="3">
    <source>
        <dbReference type="Proteomes" id="UP000004956"/>
    </source>
</evidence>
<dbReference type="HOGENOM" id="CLU_1905706_0_0_4"/>
<comment type="caution">
    <text evidence="2">The sequence shown here is derived from an EMBL/GenBank/DDBJ whole genome shotgun (WGS) entry which is preliminary data.</text>
</comment>
<gene>
    <name evidence="2" type="ORF">HMPREF9440_01735</name>
</gene>
<organism evidence="2 3">
    <name type="scientific">Sutterella parvirubra YIT 11816</name>
    <dbReference type="NCBI Taxonomy" id="762967"/>
    <lineage>
        <taxon>Bacteria</taxon>
        <taxon>Pseudomonadati</taxon>
        <taxon>Pseudomonadota</taxon>
        <taxon>Betaproteobacteria</taxon>
        <taxon>Burkholderiales</taxon>
        <taxon>Sutterellaceae</taxon>
        <taxon>Sutterella</taxon>
    </lineage>
</organism>
<reference evidence="2 3" key="1">
    <citation type="submission" date="2011-11" db="EMBL/GenBank/DDBJ databases">
        <authorList>
            <person name="Weinstock G."/>
            <person name="Sodergren E."/>
            <person name="Clifton S."/>
            <person name="Fulton L."/>
            <person name="Fulton B."/>
            <person name="Courtney L."/>
            <person name="Fronick C."/>
            <person name="Harrison M."/>
            <person name="Strong C."/>
            <person name="Farmer C."/>
            <person name="Delahaunty K."/>
            <person name="Markovic C."/>
            <person name="Hall O."/>
            <person name="Minx P."/>
            <person name="Tomlinson C."/>
            <person name="Mitreva M."/>
            <person name="Hou S."/>
            <person name="Chen J."/>
            <person name="Wollam A."/>
            <person name="Pepin K.H."/>
            <person name="Johnson M."/>
            <person name="Bhonagiri V."/>
            <person name="Zhang X."/>
            <person name="Suruliraj S."/>
            <person name="Warren W."/>
            <person name="Chinwalla A."/>
            <person name="Mardis E.R."/>
            <person name="Wilson R.K."/>
        </authorList>
    </citation>
    <scope>NUCLEOTIDE SEQUENCE [LARGE SCALE GENOMIC DNA]</scope>
    <source>
        <strain evidence="2 3">YIT 11816</strain>
    </source>
</reference>
<dbReference type="RefSeq" id="WP_008542819.1">
    <property type="nucleotide sequence ID" value="NZ_JH604988.1"/>
</dbReference>
<name>H3KG57_9BURK</name>
<feature type="compositionally biased region" description="Pro residues" evidence="1">
    <location>
        <begin position="69"/>
        <end position="92"/>
    </location>
</feature>
<evidence type="ECO:0000313" key="2">
    <source>
        <dbReference type="EMBL" id="EHY30894.1"/>
    </source>
</evidence>
<dbReference type="Proteomes" id="UP000004956">
    <property type="component" value="Unassembled WGS sequence"/>
</dbReference>
<sequence>MERKEPTLSLHPETTELKSRVRLTWGEVRALAEATPQEPTLVRPETVQAPRTEVRTDAPAAAAFEAAAPVPPAEPAAPAQPTPAPAPAPAPAPLTDDDLRRLAEMVAPKIEQALREHLREALDMSLGNALQRARSDVERSIGPIVQQTVMKELRRIDVAALKPQN</sequence>
<dbReference type="STRING" id="762967.HMPREF9440_01735"/>
<evidence type="ECO:0000256" key="1">
    <source>
        <dbReference type="SAM" id="MobiDB-lite"/>
    </source>
</evidence>
<dbReference type="AlphaFoldDB" id="H3KG57"/>